<accession>A0AAN4YHA4</accession>
<feature type="region of interest" description="Disordered" evidence="6">
    <location>
        <begin position="493"/>
        <end position="575"/>
    </location>
</feature>
<sequence>MKVQHLSSPFLLFLLPAIATALTDFAPNPASSLNPTVAERDTTVSNAAVDGLAAPKVSPKGTLDAPVDGKDGRPHAGPWVETNAERDRKKTGTAKTEEQADTKSAEHTGPDGKPIPHSNDGVMDDPHRTGPKEGTRGTEGGVSEKQKGSTDSGEKVPDRPKEAPPLPHSEQQKAPASEDKEGKTSDSKMGVVEKPHDIPHPKSPPSVNDDPLGLNTPKGSTGQIPGTPEEPVDVLHSLLASFTMIVVSEIGDKTFLVAALMAMRHPRLLVFSAAFAALFVMTVLSAILGHAVPTLIPKSMTKFLAAILFFAFGLKMLKEGREMSPDEGVGEEMKEVEMELEEKEQEQLRRTRRRSSVTPHSLESGRAGRGKSRSAGNRLPSPPESLSSSSSRGSSPSRGRRLDDMLSGMNNLFSLLLSPAWVQTFVMTFLGEWGDRSQIATIAMAAGQDYWWVTVGAISGHGLCTAAAVIGGSAIAGRVSMRVVRHRPLVENGQRSDDRIDKVNANQDTGLVMLRQERHKRAPGDAGNSAEDKPSPAVGNPTDTDADGQRKEDTDDARGCIKECRVRRRKPEAVD</sequence>
<dbReference type="GO" id="GO:0032472">
    <property type="term" value="P:Golgi calcium ion transport"/>
    <property type="evidence" value="ECO:0007669"/>
    <property type="project" value="TreeGrafter"/>
</dbReference>
<comment type="subcellular location">
    <subcellularLocation>
        <location evidence="1">Membrane</location>
        <topology evidence="1">Multi-pass membrane protein</topology>
    </subcellularLocation>
</comment>
<evidence type="ECO:0000256" key="6">
    <source>
        <dbReference type="SAM" id="MobiDB-lite"/>
    </source>
</evidence>
<feature type="compositionally biased region" description="Basic and acidic residues" evidence="6">
    <location>
        <begin position="547"/>
        <end position="564"/>
    </location>
</feature>
<dbReference type="AlphaFoldDB" id="A0AAN4YHA4"/>
<dbReference type="GO" id="GO:0032468">
    <property type="term" value="P:Golgi calcium ion homeostasis"/>
    <property type="evidence" value="ECO:0007669"/>
    <property type="project" value="TreeGrafter"/>
</dbReference>
<feature type="signal peptide" evidence="8">
    <location>
        <begin position="1"/>
        <end position="21"/>
    </location>
</feature>
<evidence type="ECO:0000256" key="8">
    <source>
        <dbReference type="SAM" id="SignalP"/>
    </source>
</evidence>
<dbReference type="GO" id="GO:0005794">
    <property type="term" value="C:Golgi apparatus"/>
    <property type="evidence" value="ECO:0007669"/>
    <property type="project" value="TreeGrafter"/>
</dbReference>
<evidence type="ECO:0000256" key="2">
    <source>
        <dbReference type="ARBA" id="ARBA00009190"/>
    </source>
</evidence>
<feature type="region of interest" description="Disordered" evidence="6">
    <location>
        <begin position="49"/>
        <end position="229"/>
    </location>
</feature>
<keyword evidence="8" id="KW-0732">Signal</keyword>
<organism evidence="9 10">
    <name type="scientific">Aspergillus oryzae</name>
    <name type="common">Yellow koji mold</name>
    <dbReference type="NCBI Taxonomy" id="5062"/>
    <lineage>
        <taxon>Eukaryota</taxon>
        <taxon>Fungi</taxon>
        <taxon>Dikarya</taxon>
        <taxon>Ascomycota</taxon>
        <taxon>Pezizomycotina</taxon>
        <taxon>Eurotiomycetes</taxon>
        <taxon>Eurotiomycetidae</taxon>
        <taxon>Eurotiales</taxon>
        <taxon>Aspergillaceae</taxon>
        <taxon>Aspergillus</taxon>
        <taxon>Aspergillus subgen. Circumdati</taxon>
    </lineage>
</organism>
<keyword evidence="4 7" id="KW-1133">Transmembrane helix</keyword>
<comment type="similarity">
    <text evidence="2">Belongs to the GDT1 family.</text>
</comment>
<proteinExistence type="inferred from homology"/>
<reference evidence="9" key="1">
    <citation type="submission" date="2023-04" db="EMBL/GenBank/DDBJ databases">
        <title>Aspergillus oryzae NBRC 4228.</title>
        <authorList>
            <person name="Ichikawa N."/>
            <person name="Sato H."/>
            <person name="Tonouchi N."/>
        </authorList>
    </citation>
    <scope>NUCLEOTIDE SEQUENCE</scope>
    <source>
        <strain evidence="9">NBRC 4228</strain>
    </source>
</reference>
<gene>
    <name evidence="9" type="ORF">Aory04_000403300</name>
</gene>
<dbReference type="GO" id="GO:0005384">
    <property type="term" value="F:manganese ion transmembrane transporter activity"/>
    <property type="evidence" value="ECO:0007669"/>
    <property type="project" value="TreeGrafter"/>
</dbReference>
<feature type="compositionally biased region" description="Basic and acidic residues" evidence="6">
    <location>
        <begin position="124"/>
        <end position="162"/>
    </location>
</feature>
<dbReference type="PANTHER" id="PTHR12608:SF1">
    <property type="entry name" value="TRANSMEMBRANE PROTEIN 165"/>
    <property type="match status" value="1"/>
</dbReference>
<dbReference type="InterPro" id="IPR001727">
    <property type="entry name" value="GDT1-like"/>
</dbReference>
<keyword evidence="5 7" id="KW-0472">Membrane</keyword>
<evidence type="ECO:0000313" key="9">
    <source>
        <dbReference type="EMBL" id="GMG27397.1"/>
    </source>
</evidence>
<dbReference type="EMBL" id="BSYA01000035">
    <property type="protein sequence ID" value="GMG27397.1"/>
    <property type="molecule type" value="Genomic_DNA"/>
</dbReference>
<feature type="compositionally biased region" description="Basic residues" evidence="6">
    <location>
        <begin position="565"/>
        <end position="575"/>
    </location>
</feature>
<feature type="compositionally biased region" description="Basic and acidic residues" evidence="6">
    <location>
        <begin position="83"/>
        <end position="110"/>
    </location>
</feature>
<comment type="caution">
    <text evidence="9">The sequence shown here is derived from an EMBL/GenBank/DDBJ whole genome shotgun (WGS) entry which is preliminary data.</text>
</comment>
<name>A0AAN4YHA4_ASPOZ</name>
<evidence type="ECO:0000256" key="1">
    <source>
        <dbReference type="ARBA" id="ARBA00004141"/>
    </source>
</evidence>
<dbReference type="PROSITE" id="PS01214">
    <property type="entry name" value="UPF0016"/>
    <property type="match status" value="1"/>
</dbReference>
<feature type="chain" id="PRO_5042882548" evidence="8">
    <location>
        <begin position="22"/>
        <end position="575"/>
    </location>
</feature>
<feature type="region of interest" description="Disordered" evidence="6">
    <location>
        <begin position="322"/>
        <end position="403"/>
    </location>
</feature>
<dbReference type="InterPro" id="IPR049555">
    <property type="entry name" value="GDT1-like_CS"/>
</dbReference>
<evidence type="ECO:0000256" key="3">
    <source>
        <dbReference type="ARBA" id="ARBA00022692"/>
    </source>
</evidence>
<dbReference type="GO" id="GO:0015085">
    <property type="term" value="F:calcium ion transmembrane transporter activity"/>
    <property type="evidence" value="ECO:0007669"/>
    <property type="project" value="TreeGrafter"/>
</dbReference>
<keyword evidence="3 7" id="KW-0812">Transmembrane</keyword>
<dbReference type="Pfam" id="PF01169">
    <property type="entry name" value="GDT1"/>
    <property type="match status" value="2"/>
</dbReference>
<evidence type="ECO:0000256" key="5">
    <source>
        <dbReference type="ARBA" id="ARBA00023136"/>
    </source>
</evidence>
<dbReference type="PANTHER" id="PTHR12608">
    <property type="entry name" value="TRANSMEMBRANE PROTEIN HTP-1 RELATED"/>
    <property type="match status" value="1"/>
</dbReference>
<feature type="transmembrane region" description="Helical" evidence="7">
    <location>
        <begin position="450"/>
        <end position="477"/>
    </location>
</feature>
<evidence type="ECO:0000256" key="7">
    <source>
        <dbReference type="SAM" id="Phobius"/>
    </source>
</evidence>
<feature type="compositionally biased region" description="Basic and acidic residues" evidence="6">
    <location>
        <begin position="176"/>
        <end position="200"/>
    </location>
</feature>
<feature type="transmembrane region" description="Helical" evidence="7">
    <location>
        <begin position="268"/>
        <end position="288"/>
    </location>
</feature>
<dbReference type="GO" id="GO:0000329">
    <property type="term" value="C:fungal-type vacuole membrane"/>
    <property type="evidence" value="ECO:0007669"/>
    <property type="project" value="TreeGrafter"/>
</dbReference>
<evidence type="ECO:0000256" key="4">
    <source>
        <dbReference type="ARBA" id="ARBA00022989"/>
    </source>
</evidence>
<protein>
    <submittedName>
        <fullName evidence="9">Unnamed protein product</fullName>
    </submittedName>
</protein>
<dbReference type="Proteomes" id="UP001165205">
    <property type="component" value="Unassembled WGS sequence"/>
</dbReference>
<feature type="compositionally biased region" description="Low complexity" evidence="6">
    <location>
        <begin position="373"/>
        <end position="397"/>
    </location>
</feature>
<feature type="transmembrane region" description="Helical" evidence="7">
    <location>
        <begin position="408"/>
        <end position="430"/>
    </location>
</feature>
<evidence type="ECO:0000313" key="10">
    <source>
        <dbReference type="Proteomes" id="UP001165205"/>
    </source>
</evidence>